<name>A0ABT7TTB8_9MICO</name>
<sequence>MRVGVYVDGFNLYHGTRVLCGRSVPGWRWLDPRALAQVLLDRPGAGWHGTIERIVYCTARVNGADNVDGQRDQDTYLRALRDHASIDVLALGQYVTRVATAPLAVAGRRGRPRLVTADWPLQVRNGDGADVPSATFMASVARREEKGSDVNVAAHLLIDVLTGAVDAVIVISNDSDLAFPVAYARTLVPVGTVNPTPGPTAGKLRSDGAPGVGGQWWYRLTAADVSAAQLPARIGRLHRPVGW</sequence>
<reference evidence="1 2" key="1">
    <citation type="submission" date="2023-06" db="EMBL/GenBank/DDBJ databases">
        <authorList>
            <person name="Feng G."/>
            <person name="Li J."/>
            <person name="Zhu H."/>
        </authorList>
    </citation>
    <scope>NUCLEOTIDE SEQUENCE [LARGE SCALE GENOMIC DNA]</scope>
    <source>
        <strain evidence="1 2">RHCKG28</strain>
    </source>
</reference>
<evidence type="ECO:0000313" key="1">
    <source>
        <dbReference type="EMBL" id="MDM7892854.1"/>
    </source>
</evidence>
<keyword evidence="2" id="KW-1185">Reference proteome</keyword>
<dbReference type="EMBL" id="JAUCMN010000011">
    <property type="protein sequence ID" value="MDM7892854.1"/>
    <property type="molecule type" value="Genomic_DNA"/>
</dbReference>
<evidence type="ECO:0000313" key="2">
    <source>
        <dbReference type="Proteomes" id="UP001236404"/>
    </source>
</evidence>
<accession>A0ABT7TTB8</accession>
<dbReference type="Gene3D" id="3.40.50.1010">
    <property type="entry name" value="5'-nuclease"/>
    <property type="match status" value="1"/>
</dbReference>
<gene>
    <name evidence="1" type="ORF">QUG93_14270</name>
</gene>
<dbReference type="RefSeq" id="WP_289474870.1">
    <property type="nucleotide sequence ID" value="NZ_JAUCMN010000011.1"/>
</dbReference>
<organism evidence="1 2">
    <name type="scientific">Curtobacterium caseinilyticum</name>
    <dbReference type="NCBI Taxonomy" id="3055137"/>
    <lineage>
        <taxon>Bacteria</taxon>
        <taxon>Bacillati</taxon>
        <taxon>Actinomycetota</taxon>
        <taxon>Actinomycetes</taxon>
        <taxon>Micrococcales</taxon>
        <taxon>Microbacteriaceae</taxon>
        <taxon>Curtobacterium</taxon>
    </lineage>
</organism>
<comment type="caution">
    <text evidence="1">The sequence shown here is derived from an EMBL/GenBank/DDBJ whole genome shotgun (WGS) entry which is preliminary data.</text>
</comment>
<dbReference type="CDD" id="cd18722">
    <property type="entry name" value="PIN_NicB-like"/>
    <property type="match status" value="1"/>
</dbReference>
<protein>
    <submittedName>
        <fullName evidence="1">NYN domain-containing protein</fullName>
    </submittedName>
</protein>
<dbReference type="Proteomes" id="UP001236404">
    <property type="component" value="Unassembled WGS sequence"/>
</dbReference>
<proteinExistence type="predicted"/>